<name>A0A6P2RW16_9BURK</name>
<reference evidence="1 2" key="1">
    <citation type="submission" date="2019-09" db="EMBL/GenBank/DDBJ databases">
        <authorList>
            <person name="Depoorter E."/>
        </authorList>
    </citation>
    <scope>NUCLEOTIDE SEQUENCE [LARGE SCALE GENOMIC DNA]</scope>
    <source>
        <strain evidence="1">LMG 26883</strain>
    </source>
</reference>
<evidence type="ECO:0000313" key="1">
    <source>
        <dbReference type="EMBL" id="VWC37494.1"/>
    </source>
</evidence>
<evidence type="ECO:0000313" key="2">
    <source>
        <dbReference type="Proteomes" id="UP000494162"/>
    </source>
</evidence>
<proteinExistence type="predicted"/>
<sequence length="220" mass="24792">MRVVAAPFALPVGVDIAAAAGRRIVRTVLGPEALVAGPRLDQRAIDREMFSGEQPLLVGQAHDFGKERFDHFVLEQTIPILGEHRVVPDGVFDRQSDEPAEQQVVAHLLHQHALAAHRVQHLQQQRTQQLLGGNRRTAAVCVNRAEQSVKSLQRLIDQQPKCSQRMIGWHEVFQLHRREQRFLHLVHSAHRSRLPKIMNTISLTHCPQGPFTPYPISTAC</sequence>
<dbReference type="AlphaFoldDB" id="A0A6P2RW16"/>
<organism evidence="1 2">
    <name type="scientific">Burkholderia pseudomultivorans</name>
    <dbReference type="NCBI Taxonomy" id="1207504"/>
    <lineage>
        <taxon>Bacteria</taxon>
        <taxon>Pseudomonadati</taxon>
        <taxon>Pseudomonadota</taxon>
        <taxon>Betaproteobacteria</taxon>
        <taxon>Burkholderiales</taxon>
        <taxon>Burkholderiaceae</taxon>
        <taxon>Burkholderia</taxon>
        <taxon>Burkholderia cepacia complex</taxon>
    </lineage>
</organism>
<dbReference type="Proteomes" id="UP000494162">
    <property type="component" value="Unassembled WGS sequence"/>
</dbReference>
<accession>A0A6P2RW16</accession>
<protein>
    <submittedName>
        <fullName evidence="1">Uncharacterized protein</fullName>
    </submittedName>
</protein>
<dbReference type="EMBL" id="CABVPP010000142">
    <property type="protein sequence ID" value="VWC37494.1"/>
    <property type="molecule type" value="Genomic_DNA"/>
</dbReference>
<gene>
    <name evidence="1" type="ORF">BPS26883_06773</name>
</gene>